<keyword evidence="1" id="KW-0732">Signal</keyword>
<dbReference type="Pfam" id="PF13202">
    <property type="entry name" value="EF-hand_5"/>
    <property type="match status" value="1"/>
</dbReference>
<protein>
    <recommendedName>
        <fullName evidence="2">EF-hand domain-containing protein</fullName>
    </recommendedName>
</protein>
<sequence>MKTAPIALTLLLASTPALFAQDADEDGLVTFDELVAAYPDVTEDTFNAADANGDGTLDADELAAAREAGLIPMDDM</sequence>
<comment type="caution">
    <text evidence="3">The sequence shown here is derived from an EMBL/GenBank/DDBJ whole genome shotgun (WGS) entry which is preliminary data.</text>
</comment>
<dbReference type="EMBL" id="BROH01000001">
    <property type="protein sequence ID" value="GKY86820.1"/>
    <property type="molecule type" value="Genomic_DNA"/>
</dbReference>
<dbReference type="SUPFAM" id="SSF47473">
    <property type="entry name" value="EF-hand"/>
    <property type="match status" value="1"/>
</dbReference>
<dbReference type="RefSeq" id="WP_281840774.1">
    <property type="nucleotide sequence ID" value="NZ_BROH01000001.1"/>
</dbReference>
<feature type="chain" id="PRO_5046067253" description="EF-hand domain-containing protein" evidence="1">
    <location>
        <begin position="20"/>
        <end position="76"/>
    </location>
</feature>
<evidence type="ECO:0000259" key="2">
    <source>
        <dbReference type="PROSITE" id="PS50222"/>
    </source>
</evidence>
<proteinExistence type="predicted"/>
<keyword evidence="4" id="KW-1185">Reference proteome</keyword>
<organism evidence="3 4">
    <name type="scientific">Sinisalibacter aestuarii</name>
    <dbReference type="NCBI Taxonomy" id="2949426"/>
    <lineage>
        <taxon>Bacteria</taxon>
        <taxon>Pseudomonadati</taxon>
        <taxon>Pseudomonadota</taxon>
        <taxon>Alphaproteobacteria</taxon>
        <taxon>Rhodobacterales</taxon>
        <taxon>Roseobacteraceae</taxon>
        <taxon>Sinisalibacter</taxon>
    </lineage>
</organism>
<dbReference type="InterPro" id="IPR002048">
    <property type="entry name" value="EF_hand_dom"/>
</dbReference>
<dbReference type="InterPro" id="IPR011992">
    <property type="entry name" value="EF-hand-dom_pair"/>
</dbReference>
<feature type="domain" description="EF-hand" evidence="2">
    <location>
        <begin position="37"/>
        <end position="72"/>
    </location>
</feature>
<gene>
    <name evidence="3" type="ORF">STA1M1_06890</name>
</gene>
<dbReference type="Gene3D" id="1.10.238.10">
    <property type="entry name" value="EF-hand"/>
    <property type="match status" value="1"/>
</dbReference>
<evidence type="ECO:0000256" key="1">
    <source>
        <dbReference type="SAM" id="SignalP"/>
    </source>
</evidence>
<name>A0ABQ5LP87_9RHOB</name>
<reference evidence="3" key="1">
    <citation type="journal article" date="2023" name="Int. J. Syst. Evol. Microbiol.">
        <title>Sinisalibacter aestuarii sp. nov., isolated from estuarine sediment of the Arakawa River.</title>
        <authorList>
            <person name="Arafat S.T."/>
            <person name="Hirano S."/>
            <person name="Sato A."/>
            <person name="Takeuchi K."/>
            <person name="Yasuda T."/>
            <person name="Terahara T."/>
            <person name="Hamada M."/>
            <person name="Kobayashi T."/>
        </authorList>
    </citation>
    <scope>NUCLEOTIDE SEQUENCE</scope>
    <source>
        <strain evidence="3">B-399</strain>
    </source>
</reference>
<evidence type="ECO:0000313" key="3">
    <source>
        <dbReference type="EMBL" id="GKY86820.1"/>
    </source>
</evidence>
<dbReference type="Proteomes" id="UP001144205">
    <property type="component" value="Unassembled WGS sequence"/>
</dbReference>
<dbReference type="InterPro" id="IPR018247">
    <property type="entry name" value="EF_Hand_1_Ca_BS"/>
</dbReference>
<dbReference type="PROSITE" id="PS50222">
    <property type="entry name" value="EF_HAND_2"/>
    <property type="match status" value="1"/>
</dbReference>
<evidence type="ECO:0000313" key="4">
    <source>
        <dbReference type="Proteomes" id="UP001144205"/>
    </source>
</evidence>
<accession>A0ABQ5LP87</accession>
<feature type="signal peptide" evidence="1">
    <location>
        <begin position="1"/>
        <end position="19"/>
    </location>
</feature>
<dbReference type="PROSITE" id="PS00018">
    <property type="entry name" value="EF_HAND_1"/>
    <property type="match status" value="1"/>
</dbReference>